<keyword evidence="9 13" id="KW-0418">Kinase</keyword>
<keyword evidence="8 13" id="KW-0547">Nucleotide-binding</keyword>
<evidence type="ECO:0000256" key="4">
    <source>
        <dbReference type="ARBA" id="ARBA00016436"/>
    </source>
</evidence>
<dbReference type="GO" id="GO:0009029">
    <property type="term" value="F:lipid-A 4'-kinase activity"/>
    <property type="evidence" value="ECO:0007669"/>
    <property type="project" value="UniProtKB-UniRule"/>
</dbReference>
<dbReference type="Proteomes" id="UP000028007">
    <property type="component" value="Unassembled WGS sequence"/>
</dbReference>
<keyword evidence="6 13" id="KW-0441">Lipid A biosynthesis</keyword>
<keyword evidence="10 13" id="KW-0067">ATP-binding</keyword>
<evidence type="ECO:0000256" key="11">
    <source>
        <dbReference type="ARBA" id="ARBA00023098"/>
    </source>
</evidence>
<keyword evidence="7 13" id="KW-0808">Transferase</keyword>
<dbReference type="EMBL" id="JNFF01000054">
    <property type="protein sequence ID" value="KEQ29958.1"/>
    <property type="molecule type" value="Genomic_DNA"/>
</dbReference>
<dbReference type="EC" id="2.7.1.130" evidence="3 13"/>
<evidence type="ECO:0000256" key="8">
    <source>
        <dbReference type="ARBA" id="ARBA00022741"/>
    </source>
</evidence>
<dbReference type="RefSeq" id="WP_037440751.1">
    <property type="nucleotide sequence ID" value="NZ_JNFF01000054.1"/>
</dbReference>
<accession>A0A081PGY5</accession>
<dbReference type="AlphaFoldDB" id="A0A081PGY5"/>
<comment type="function">
    <text evidence="1 13">Transfers the gamma-phosphate of ATP to the 4'-position of a tetraacyldisaccharide 1-phosphate intermediate (termed DS-1-P) to form tetraacyldisaccharide 1,4'-bis-phosphate (lipid IVA).</text>
</comment>
<evidence type="ECO:0000256" key="3">
    <source>
        <dbReference type="ARBA" id="ARBA00012071"/>
    </source>
</evidence>
<dbReference type="SUPFAM" id="SSF52540">
    <property type="entry name" value="P-loop containing nucleoside triphosphate hydrolases"/>
    <property type="match status" value="1"/>
</dbReference>
<dbReference type="GO" id="GO:0005886">
    <property type="term" value="C:plasma membrane"/>
    <property type="evidence" value="ECO:0007669"/>
    <property type="project" value="TreeGrafter"/>
</dbReference>
<dbReference type="OrthoDB" id="9766423at2"/>
<evidence type="ECO:0000256" key="2">
    <source>
        <dbReference type="ARBA" id="ARBA00004870"/>
    </source>
</evidence>
<dbReference type="InterPro" id="IPR027417">
    <property type="entry name" value="P-loop_NTPase"/>
</dbReference>
<evidence type="ECO:0000256" key="6">
    <source>
        <dbReference type="ARBA" id="ARBA00022556"/>
    </source>
</evidence>
<evidence type="ECO:0000256" key="7">
    <source>
        <dbReference type="ARBA" id="ARBA00022679"/>
    </source>
</evidence>
<name>A0A081PGY5_9SPHI</name>
<keyword evidence="5 13" id="KW-0444">Lipid biosynthesis</keyword>
<evidence type="ECO:0000256" key="5">
    <source>
        <dbReference type="ARBA" id="ARBA00022516"/>
    </source>
</evidence>
<sequence length="357" mass="40684">MLKYLRILLLPLSLIYGLVVYLRNQLYNLGVFRSTKFDLPVIVVGNLVVGGSGKSPATEYLINLFRDRKIAVLSRGYGRKTKGFIRAGAADTALTIGDEPLQFYHKFPQITVAVCEDRVKGIRKLQSDHDLILLDDAFQHRSLKPGFSILLFDFNQLNKTQFLLPAGNLREAFSSYRRADLLMITKVPSETTAAELKRATDKFDAEHAVFCSSIVYQQPVSLYDSEEFPLSALKDKTIFLLTGIANPAPLLTYLKQLGSTIVHHDYSDHYLYKFSDLQRLRDAFHAHSGKEKIILTTEKDAQRLFDVTIKELLLNLPVFYLPIRMEVGQGKQSIFDQKLLTYVSDITRDRHLYQSKN</sequence>
<proteinExistence type="inferred from homology"/>
<protein>
    <recommendedName>
        <fullName evidence="4 13">Tetraacyldisaccharide 4'-kinase</fullName>
        <ecNumber evidence="3 13">2.7.1.130</ecNumber>
    </recommendedName>
    <alternativeName>
        <fullName evidence="12 13">Lipid A 4'-kinase</fullName>
    </alternativeName>
</protein>
<organism evidence="14 15">
    <name type="scientific">Pedobacter antarcticus 4BY</name>
    <dbReference type="NCBI Taxonomy" id="1358423"/>
    <lineage>
        <taxon>Bacteria</taxon>
        <taxon>Pseudomonadati</taxon>
        <taxon>Bacteroidota</taxon>
        <taxon>Sphingobacteriia</taxon>
        <taxon>Sphingobacteriales</taxon>
        <taxon>Sphingobacteriaceae</taxon>
        <taxon>Pedobacter</taxon>
    </lineage>
</organism>
<dbReference type="HAMAP" id="MF_00409">
    <property type="entry name" value="LpxK"/>
    <property type="match status" value="1"/>
</dbReference>
<dbReference type="GO" id="GO:0009245">
    <property type="term" value="P:lipid A biosynthetic process"/>
    <property type="evidence" value="ECO:0007669"/>
    <property type="project" value="UniProtKB-UniRule"/>
</dbReference>
<keyword evidence="15" id="KW-1185">Reference proteome</keyword>
<dbReference type="UniPathway" id="UPA00359">
    <property type="reaction ID" value="UER00482"/>
</dbReference>
<dbReference type="PANTHER" id="PTHR42724:SF1">
    <property type="entry name" value="TETRAACYLDISACCHARIDE 4'-KINASE, MITOCHONDRIAL-RELATED"/>
    <property type="match status" value="1"/>
</dbReference>
<gene>
    <name evidence="13" type="primary">lpxK</name>
    <name evidence="14" type="ORF">N180_12990</name>
</gene>
<dbReference type="NCBIfam" id="TIGR00682">
    <property type="entry name" value="lpxK"/>
    <property type="match status" value="1"/>
</dbReference>
<dbReference type="Pfam" id="PF02606">
    <property type="entry name" value="LpxK"/>
    <property type="match status" value="1"/>
</dbReference>
<reference evidence="14 15" key="1">
    <citation type="journal article" date="1992" name="Int. J. Syst. Bacteriol.">
        <title>Sphingobacterium antarcticus sp. nov. a Psychrotrophic Bacterium from the Soils of Schirmacher Oasis, Antarctica.</title>
        <authorList>
            <person name="Shivaji S."/>
            <person name="Ray M.K."/>
            <person name="Rao N.S."/>
            <person name="Saiserr L."/>
            <person name="Jagannadham M.V."/>
            <person name="Kumar G.S."/>
            <person name="Reddy G."/>
            <person name="Bhargava P.M."/>
        </authorList>
    </citation>
    <scope>NUCLEOTIDE SEQUENCE [LARGE SCALE GENOMIC DNA]</scope>
    <source>
        <strain evidence="14 15">4BY</strain>
    </source>
</reference>
<comment type="pathway">
    <text evidence="2 13">Glycolipid biosynthesis; lipid IV(A) biosynthesis; lipid IV(A) from (3R)-3-hydroxytetradecanoyl-[acyl-carrier-protein] and UDP-N-acetyl-alpha-D-glucosamine: step 6/6.</text>
</comment>
<dbReference type="GO" id="GO:0009244">
    <property type="term" value="P:lipopolysaccharide core region biosynthetic process"/>
    <property type="evidence" value="ECO:0007669"/>
    <property type="project" value="TreeGrafter"/>
</dbReference>
<comment type="caution">
    <text evidence="13">Lacks conserved residue(s) required for the propagation of feature annotation.</text>
</comment>
<evidence type="ECO:0000256" key="12">
    <source>
        <dbReference type="ARBA" id="ARBA00029757"/>
    </source>
</evidence>
<evidence type="ECO:0000256" key="13">
    <source>
        <dbReference type="HAMAP-Rule" id="MF_00409"/>
    </source>
</evidence>
<comment type="caution">
    <text evidence="14">The sequence shown here is derived from an EMBL/GenBank/DDBJ whole genome shotgun (WGS) entry which is preliminary data.</text>
</comment>
<keyword evidence="11 13" id="KW-0443">Lipid metabolism</keyword>
<comment type="similarity">
    <text evidence="13">Belongs to the LpxK family.</text>
</comment>
<evidence type="ECO:0000313" key="14">
    <source>
        <dbReference type="EMBL" id="KEQ29958.1"/>
    </source>
</evidence>
<evidence type="ECO:0000256" key="1">
    <source>
        <dbReference type="ARBA" id="ARBA00002274"/>
    </source>
</evidence>
<dbReference type="InterPro" id="IPR003758">
    <property type="entry name" value="LpxK"/>
</dbReference>
<dbReference type="GO" id="GO:0005524">
    <property type="term" value="F:ATP binding"/>
    <property type="evidence" value="ECO:0007669"/>
    <property type="project" value="UniProtKB-UniRule"/>
</dbReference>
<dbReference type="eggNOG" id="COG1663">
    <property type="taxonomic scope" value="Bacteria"/>
</dbReference>
<evidence type="ECO:0000256" key="10">
    <source>
        <dbReference type="ARBA" id="ARBA00022840"/>
    </source>
</evidence>
<evidence type="ECO:0000256" key="9">
    <source>
        <dbReference type="ARBA" id="ARBA00022777"/>
    </source>
</evidence>
<dbReference type="PANTHER" id="PTHR42724">
    <property type="entry name" value="TETRAACYLDISACCHARIDE 4'-KINASE"/>
    <property type="match status" value="1"/>
</dbReference>
<evidence type="ECO:0000313" key="15">
    <source>
        <dbReference type="Proteomes" id="UP000028007"/>
    </source>
</evidence>
<comment type="catalytic activity">
    <reaction evidence="13">
        <text>a lipid A disaccharide + ATP = a lipid IVA + ADP + H(+)</text>
        <dbReference type="Rhea" id="RHEA:67840"/>
        <dbReference type="ChEBI" id="CHEBI:15378"/>
        <dbReference type="ChEBI" id="CHEBI:30616"/>
        <dbReference type="ChEBI" id="CHEBI:176343"/>
        <dbReference type="ChEBI" id="CHEBI:176425"/>
        <dbReference type="ChEBI" id="CHEBI:456216"/>
        <dbReference type="EC" id="2.7.1.130"/>
    </reaction>
</comment>